<keyword evidence="1" id="KW-0472">Membrane</keyword>
<keyword evidence="1" id="KW-0812">Transmembrane</keyword>
<accession>A0A6G4A498</accession>
<dbReference type="PANTHER" id="PTHR34821">
    <property type="entry name" value="INNER MEMBRANE PROTEIN YDCZ"/>
    <property type="match status" value="1"/>
</dbReference>
<feature type="transmembrane region" description="Helical" evidence="1">
    <location>
        <begin position="65"/>
        <end position="86"/>
    </location>
</feature>
<gene>
    <name evidence="2" type="ORF">GK047_25350</name>
</gene>
<proteinExistence type="predicted"/>
<evidence type="ECO:0000313" key="2">
    <source>
        <dbReference type="EMBL" id="NEW09293.1"/>
    </source>
</evidence>
<feature type="transmembrane region" description="Helical" evidence="1">
    <location>
        <begin position="127"/>
        <end position="143"/>
    </location>
</feature>
<comment type="caution">
    <text evidence="2">The sequence shown here is derived from an EMBL/GenBank/DDBJ whole genome shotgun (WGS) entry which is preliminary data.</text>
</comment>
<sequence length="144" mass="15170">MNVFGMFLALMAGSLGSIQGAINSYVGKSSGQYVMIVGVSLVQVIISLIIVVSRGEAKMVSTGPALWMLVSGLLGVFLMFAVSFSIGSLGTLPVYVLLILGQVLFSACMNHFGWFGTPQSPITLQKLGSILIILFGVFCLVKSS</sequence>
<reference evidence="2" key="1">
    <citation type="submission" date="2020-02" db="EMBL/GenBank/DDBJ databases">
        <authorList>
            <person name="Shen X.-R."/>
            <person name="Zhang Y.-X."/>
        </authorList>
    </citation>
    <scope>NUCLEOTIDE SEQUENCE</scope>
    <source>
        <strain evidence="2">SYP-B3998</strain>
    </source>
</reference>
<feature type="transmembrane region" description="Helical" evidence="1">
    <location>
        <begin position="30"/>
        <end position="53"/>
    </location>
</feature>
<organism evidence="2">
    <name type="scientific">Paenibacillus sp. SYP-B3998</name>
    <dbReference type="NCBI Taxonomy" id="2678564"/>
    <lineage>
        <taxon>Bacteria</taxon>
        <taxon>Bacillati</taxon>
        <taxon>Bacillota</taxon>
        <taxon>Bacilli</taxon>
        <taxon>Bacillales</taxon>
        <taxon>Paenibacillaceae</taxon>
        <taxon>Paenibacillus</taxon>
    </lineage>
</organism>
<name>A0A6G4A498_9BACL</name>
<dbReference type="PANTHER" id="PTHR34821:SF2">
    <property type="entry name" value="INNER MEMBRANE PROTEIN YDCZ"/>
    <property type="match status" value="1"/>
</dbReference>
<dbReference type="Pfam" id="PF04657">
    <property type="entry name" value="DMT_YdcZ"/>
    <property type="match status" value="1"/>
</dbReference>
<feature type="transmembrane region" description="Helical" evidence="1">
    <location>
        <begin position="92"/>
        <end position="115"/>
    </location>
</feature>
<dbReference type="EMBL" id="JAAIKC010000015">
    <property type="protein sequence ID" value="NEW09293.1"/>
    <property type="molecule type" value="Genomic_DNA"/>
</dbReference>
<evidence type="ECO:0000256" key="1">
    <source>
        <dbReference type="SAM" id="Phobius"/>
    </source>
</evidence>
<dbReference type="InterPro" id="IPR006750">
    <property type="entry name" value="YdcZ"/>
</dbReference>
<dbReference type="RefSeq" id="WP_163953018.1">
    <property type="nucleotide sequence ID" value="NZ_JAAIKC010000015.1"/>
</dbReference>
<dbReference type="GO" id="GO:0005886">
    <property type="term" value="C:plasma membrane"/>
    <property type="evidence" value="ECO:0007669"/>
    <property type="project" value="TreeGrafter"/>
</dbReference>
<protein>
    <submittedName>
        <fullName evidence="2">DMT family transporter</fullName>
    </submittedName>
</protein>
<dbReference type="AlphaFoldDB" id="A0A6G4A498"/>
<keyword evidence="1" id="KW-1133">Transmembrane helix</keyword>